<proteinExistence type="predicted"/>
<evidence type="ECO:0000313" key="1">
    <source>
        <dbReference type="EMBL" id="BBZ43010.1"/>
    </source>
</evidence>
<dbReference type="AlphaFoldDB" id="A0A7I7YMG1"/>
<dbReference type="Proteomes" id="UP000467105">
    <property type="component" value="Chromosome"/>
</dbReference>
<keyword evidence="2" id="KW-1185">Reference proteome</keyword>
<protein>
    <submittedName>
        <fullName evidence="1">Uncharacterized protein</fullName>
    </submittedName>
</protein>
<sequence length="87" mass="8750">MVAPPGPTVGPEPGPAGADEGAVVVTLAGVVTVVVTVEVGAFLFPEPQAAVNGLNASAVAARAATEMRRRTWFAVMSVTLCVVGRSF</sequence>
<name>A0A7I7YMG1_9MYCO</name>
<accession>A0A7I7YMG1</accession>
<reference evidence="1 2" key="1">
    <citation type="journal article" date="2019" name="Emerg. Microbes Infect.">
        <title>Comprehensive subspecies identification of 175 nontuberculous mycobacteria species based on 7547 genomic profiles.</title>
        <authorList>
            <person name="Matsumoto Y."/>
            <person name="Kinjo T."/>
            <person name="Motooka D."/>
            <person name="Nabeya D."/>
            <person name="Jung N."/>
            <person name="Uechi K."/>
            <person name="Horii T."/>
            <person name="Iida T."/>
            <person name="Fujita J."/>
            <person name="Nakamura S."/>
        </authorList>
    </citation>
    <scope>NUCLEOTIDE SEQUENCE [LARGE SCALE GENOMIC DNA]</scope>
    <source>
        <strain evidence="1 2">JCM 14742</strain>
    </source>
</reference>
<evidence type="ECO:0000313" key="2">
    <source>
        <dbReference type="Proteomes" id="UP000467105"/>
    </source>
</evidence>
<dbReference type="EMBL" id="AP022614">
    <property type="protein sequence ID" value="BBZ43010.1"/>
    <property type="molecule type" value="Genomic_DNA"/>
</dbReference>
<organism evidence="1 2">
    <name type="scientific">Mycobacterium parmense</name>
    <dbReference type="NCBI Taxonomy" id="185642"/>
    <lineage>
        <taxon>Bacteria</taxon>
        <taxon>Bacillati</taxon>
        <taxon>Actinomycetota</taxon>
        <taxon>Actinomycetes</taxon>
        <taxon>Mycobacteriales</taxon>
        <taxon>Mycobacteriaceae</taxon>
        <taxon>Mycobacterium</taxon>
        <taxon>Mycobacterium simiae complex</taxon>
    </lineage>
</organism>
<gene>
    <name evidence="1" type="ORF">MPRM_02910</name>
</gene>